<organism evidence="9 10">
    <name type="scientific">Hymenobacter persicinus</name>
    <dbReference type="NCBI Taxonomy" id="2025506"/>
    <lineage>
        <taxon>Bacteria</taxon>
        <taxon>Pseudomonadati</taxon>
        <taxon>Bacteroidota</taxon>
        <taxon>Cytophagia</taxon>
        <taxon>Cytophagales</taxon>
        <taxon>Hymenobacteraceae</taxon>
        <taxon>Hymenobacter</taxon>
    </lineage>
</organism>
<dbReference type="SMART" id="SM00086">
    <property type="entry name" value="PAC"/>
    <property type="match status" value="2"/>
</dbReference>
<dbReference type="SUPFAM" id="SSF55785">
    <property type="entry name" value="PYP-like sensor domain (PAS domain)"/>
    <property type="match status" value="2"/>
</dbReference>
<evidence type="ECO:0000259" key="7">
    <source>
        <dbReference type="PROSITE" id="PS50112"/>
    </source>
</evidence>
<dbReference type="AlphaFoldDB" id="A0A4V1ZB89"/>
<evidence type="ECO:0000313" key="10">
    <source>
        <dbReference type="Proteomes" id="UP000294155"/>
    </source>
</evidence>
<evidence type="ECO:0000256" key="4">
    <source>
        <dbReference type="ARBA" id="ARBA00022679"/>
    </source>
</evidence>
<dbReference type="NCBIfam" id="TIGR00229">
    <property type="entry name" value="sensory_box"/>
    <property type="match status" value="1"/>
</dbReference>
<evidence type="ECO:0000256" key="2">
    <source>
        <dbReference type="ARBA" id="ARBA00012438"/>
    </source>
</evidence>
<gene>
    <name evidence="9" type="ORF">EWM57_00685</name>
</gene>
<dbReference type="Proteomes" id="UP000294155">
    <property type="component" value="Unassembled WGS sequence"/>
</dbReference>
<dbReference type="FunFam" id="3.30.450.20:FF:000099">
    <property type="entry name" value="Sensory box sensor histidine kinase"/>
    <property type="match status" value="1"/>
</dbReference>
<dbReference type="OrthoDB" id="9766459at2"/>
<feature type="domain" description="PAC" evidence="8">
    <location>
        <begin position="211"/>
        <end position="263"/>
    </location>
</feature>
<dbReference type="SMART" id="SM00091">
    <property type="entry name" value="PAS"/>
    <property type="match status" value="2"/>
</dbReference>
<feature type="coiled-coil region" evidence="6">
    <location>
        <begin position="251"/>
        <end position="278"/>
    </location>
</feature>
<keyword evidence="5" id="KW-0418">Kinase</keyword>
<feature type="domain" description="PAS" evidence="7">
    <location>
        <begin position="138"/>
        <end position="208"/>
    </location>
</feature>
<evidence type="ECO:0000313" key="9">
    <source>
        <dbReference type="EMBL" id="RYU84243.1"/>
    </source>
</evidence>
<keyword evidence="10" id="KW-1185">Reference proteome</keyword>
<keyword evidence="3" id="KW-0597">Phosphoprotein</keyword>
<evidence type="ECO:0000256" key="3">
    <source>
        <dbReference type="ARBA" id="ARBA00022553"/>
    </source>
</evidence>
<proteinExistence type="predicted"/>
<dbReference type="InterPro" id="IPR000014">
    <property type="entry name" value="PAS"/>
</dbReference>
<keyword evidence="4" id="KW-0808">Transferase</keyword>
<dbReference type="PANTHER" id="PTHR43304:SF1">
    <property type="entry name" value="PAC DOMAIN-CONTAINING PROTEIN"/>
    <property type="match status" value="1"/>
</dbReference>
<evidence type="ECO:0000259" key="8">
    <source>
        <dbReference type="PROSITE" id="PS50113"/>
    </source>
</evidence>
<dbReference type="PROSITE" id="PS50113">
    <property type="entry name" value="PAC"/>
    <property type="match status" value="2"/>
</dbReference>
<dbReference type="EMBL" id="SEWE01000002">
    <property type="protein sequence ID" value="RYU84243.1"/>
    <property type="molecule type" value="Genomic_DNA"/>
</dbReference>
<dbReference type="RefSeq" id="WP_129919210.1">
    <property type="nucleotide sequence ID" value="NZ_SEWE01000002.1"/>
</dbReference>
<dbReference type="Gene3D" id="2.10.70.100">
    <property type="match status" value="1"/>
</dbReference>
<dbReference type="InterPro" id="IPR000700">
    <property type="entry name" value="PAS-assoc_C"/>
</dbReference>
<dbReference type="InterPro" id="IPR001610">
    <property type="entry name" value="PAC"/>
</dbReference>
<dbReference type="PROSITE" id="PS50112">
    <property type="entry name" value="PAS"/>
    <property type="match status" value="1"/>
</dbReference>
<keyword evidence="6" id="KW-0175">Coiled coil</keyword>
<dbReference type="InterPro" id="IPR013655">
    <property type="entry name" value="PAS_fold_3"/>
</dbReference>
<dbReference type="GO" id="GO:0004673">
    <property type="term" value="F:protein histidine kinase activity"/>
    <property type="evidence" value="ECO:0007669"/>
    <property type="project" value="UniProtKB-EC"/>
</dbReference>
<sequence length="307" mass="35175">MSVPLDPTFLTPERIEAALDAAGVGVWEMELPSRSFTCSTRCKSLFGLPLDATVSFENVVAATHPDDQRQLEQAVASSLDPAGNGRFAIEHRVVLPGGEQRWVRSTGTASFDEKRTKALRFQGITRDISDTRTQAQQHATEFEFLAESIPEVLWTAQADGAVTYFNQRWMQYTGQSLEQALSWGWERIIHPEDLALCLERWTTALRTGNKYEVEYRFRRHDGAYRWFIGRALPLRDAAGKVQKWFGTCTDIHDQKQTEEALRRREDELERAYQDLEAKVIFRTLQLEEQVREQQIHITRLEQGAANS</sequence>
<dbReference type="Gene3D" id="3.30.450.20">
    <property type="entry name" value="PAS domain"/>
    <property type="match status" value="2"/>
</dbReference>
<evidence type="ECO:0000256" key="5">
    <source>
        <dbReference type="ARBA" id="ARBA00022777"/>
    </source>
</evidence>
<protein>
    <recommendedName>
        <fullName evidence="2">histidine kinase</fullName>
        <ecNumber evidence="2">2.7.13.3</ecNumber>
    </recommendedName>
</protein>
<name>A0A4V1ZB89_9BACT</name>
<reference evidence="9 10" key="1">
    <citation type="submission" date="2019-02" db="EMBL/GenBank/DDBJ databases">
        <title>Bacterial novel species isolated from soil.</title>
        <authorList>
            <person name="Jung H.-Y."/>
        </authorList>
    </citation>
    <scope>NUCLEOTIDE SEQUENCE [LARGE SCALE GENOMIC DNA]</scope>
    <source>
        <strain evidence="9 10">1-3-3-3</strain>
    </source>
</reference>
<feature type="domain" description="PAC" evidence="8">
    <location>
        <begin position="87"/>
        <end position="140"/>
    </location>
</feature>
<evidence type="ECO:0000256" key="6">
    <source>
        <dbReference type="SAM" id="Coils"/>
    </source>
</evidence>
<dbReference type="InterPro" id="IPR052162">
    <property type="entry name" value="Sensor_kinase/Photoreceptor"/>
</dbReference>
<dbReference type="PANTHER" id="PTHR43304">
    <property type="entry name" value="PHYTOCHROME-LIKE PROTEIN CPH1"/>
    <property type="match status" value="1"/>
</dbReference>
<evidence type="ECO:0000256" key="1">
    <source>
        <dbReference type="ARBA" id="ARBA00000085"/>
    </source>
</evidence>
<accession>A0A4V1ZB89</accession>
<dbReference type="EC" id="2.7.13.3" evidence="2"/>
<dbReference type="CDD" id="cd00130">
    <property type="entry name" value="PAS"/>
    <property type="match status" value="1"/>
</dbReference>
<comment type="catalytic activity">
    <reaction evidence="1">
        <text>ATP + protein L-histidine = ADP + protein N-phospho-L-histidine.</text>
        <dbReference type="EC" id="2.7.13.3"/>
    </reaction>
</comment>
<dbReference type="InterPro" id="IPR035965">
    <property type="entry name" value="PAS-like_dom_sf"/>
</dbReference>
<dbReference type="Pfam" id="PF08447">
    <property type="entry name" value="PAS_3"/>
    <property type="match status" value="2"/>
</dbReference>
<comment type="caution">
    <text evidence="9">The sequence shown here is derived from an EMBL/GenBank/DDBJ whole genome shotgun (WGS) entry which is preliminary data.</text>
</comment>